<protein>
    <recommendedName>
        <fullName evidence="4">Helicase C-terminal domain-containing protein</fullName>
    </recommendedName>
</protein>
<keyword evidence="3" id="KW-0067">ATP-binding</keyword>
<organism evidence="5 6">
    <name type="scientific">Daphnia pulex</name>
    <name type="common">Water flea</name>
    <dbReference type="NCBI Taxonomy" id="6669"/>
    <lineage>
        <taxon>Eukaryota</taxon>
        <taxon>Metazoa</taxon>
        <taxon>Ecdysozoa</taxon>
        <taxon>Arthropoda</taxon>
        <taxon>Crustacea</taxon>
        <taxon>Branchiopoda</taxon>
        <taxon>Diplostraca</taxon>
        <taxon>Cladocera</taxon>
        <taxon>Anomopoda</taxon>
        <taxon>Daphniidae</taxon>
        <taxon>Daphnia</taxon>
    </lineage>
</organism>
<dbReference type="SUPFAM" id="SSF52540">
    <property type="entry name" value="P-loop containing nucleoside triphosphate hydrolases"/>
    <property type="match status" value="2"/>
</dbReference>
<dbReference type="eggNOG" id="KOG4439">
    <property type="taxonomic scope" value="Eukaryota"/>
</dbReference>
<evidence type="ECO:0000256" key="3">
    <source>
        <dbReference type="ARBA" id="ARBA00022840"/>
    </source>
</evidence>
<dbReference type="PANTHER" id="PTHR45626:SF50">
    <property type="entry name" value="TRANSCRIPTION TERMINATION FACTOR 2"/>
    <property type="match status" value="1"/>
</dbReference>
<dbReference type="PANTHER" id="PTHR45626">
    <property type="entry name" value="TRANSCRIPTION TERMINATION FACTOR 2-RELATED"/>
    <property type="match status" value="1"/>
</dbReference>
<dbReference type="InterPro" id="IPR038718">
    <property type="entry name" value="SNF2-like_sf"/>
</dbReference>
<dbReference type="CDD" id="cd18793">
    <property type="entry name" value="SF2_C_SNF"/>
    <property type="match status" value="1"/>
</dbReference>
<dbReference type="STRING" id="6669.E9HIK1"/>
<reference evidence="5 6" key="1">
    <citation type="journal article" date="2011" name="Science">
        <title>The ecoresponsive genome of Daphnia pulex.</title>
        <authorList>
            <person name="Colbourne J.K."/>
            <person name="Pfrender M.E."/>
            <person name="Gilbert D."/>
            <person name="Thomas W.K."/>
            <person name="Tucker A."/>
            <person name="Oakley T.H."/>
            <person name="Tokishita S."/>
            <person name="Aerts A."/>
            <person name="Arnold G.J."/>
            <person name="Basu M.K."/>
            <person name="Bauer D.J."/>
            <person name="Caceres C.E."/>
            <person name="Carmel L."/>
            <person name="Casola C."/>
            <person name="Choi J.H."/>
            <person name="Detter J.C."/>
            <person name="Dong Q."/>
            <person name="Dusheyko S."/>
            <person name="Eads B.D."/>
            <person name="Frohlich T."/>
            <person name="Geiler-Samerotte K.A."/>
            <person name="Gerlach D."/>
            <person name="Hatcher P."/>
            <person name="Jogdeo S."/>
            <person name="Krijgsveld J."/>
            <person name="Kriventseva E.V."/>
            <person name="Kultz D."/>
            <person name="Laforsch C."/>
            <person name="Lindquist E."/>
            <person name="Lopez J."/>
            <person name="Manak J.R."/>
            <person name="Muller J."/>
            <person name="Pangilinan J."/>
            <person name="Patwardhan R.P."/>
            <person name="Pitluck S."/>
            <person name="Pritham E.J."/>
            <person name="Rechtsteiner A."/>
            <person name="Rho M."/>
            <person name="Rogozin I.B."/>
            <person name="Sakarya O."/>
            <person name="Salamov A."/>
            <person name="Schaack S."/>
            <person name="Shapiro H."/>
            <person name="Shiga Y."/>
            <person name="Skalitzky C."/>
            <person name="Smith Z."/>
            <person name="Souvorov A."/>
            <person name="Sung W."/>
            <person name="Tang Z."/>
            <person name="Tsuchiya D."/>
            <person name="Tu H."/>
            <person name="Vos H."/>
            <person name="Wang M."/>
            <person name="Wolf Y.I."/>
            <person name="Yamagata H."/>
            <person name="Yamada T."/>
            <person name="Ye Y."/>
            <person name="Shaw J.R."/>
            <person name="Andrews J."/>
            <person name="Crease T.J."/>
            <person name="Tang H."/>
            <person name="Lucas S.M."/>
            <person name="Robertson H.M."/>
            <person name="Bork P."/>
            <person name="Koonin E.V."/>
            <person name="Zdobnov E.M."/>
            <person name="Grigoriev I.V."/>
            <person name="Lynch M."/>
            <person name="Boore J.L."/>
        </authorList>
    </citation>
    <scope>NUCLEOTIDE SEQUENCE [LARGE SCALE GENOMIC DNA]</scope>
</reference>
<evidence type="ECO:0000313" key="5">
    <source>
        <dbReference type="EMBL" id="EFX68447.1"/>
    </source>
</evidence>
<dbReference type="SMART" id="SM00490">
    <property type="entry name" value="HELICc"/>
    <property type="match status" value="1"/>
</dbReference>
<dbReference type="PROSITE" id="PS51194">
    <property type="entry name" value="HELICASE_CTER"/>
    <property type="match status" value="1"/>
</dbReference>
<dbReference type="InterPro" id="IPR001650">
    <property type="entry name" value="Helicase_C-like"/>
</dbReference>
<proteinExistence type="predicted"/>
<keyword evidence="1" id="KW-0547">Nucleotide-binding</keyword>
<dbReference type="Gene3D" id="3.40.50.10810">
    <property type="entry name" value="Tandem AAA-ATPase domain"/>
    <property type="match status" value="1"/>
</dbReference>
<keyword evidence="2" id="KW-0378">Hydrolase</keyword>
<dbReference type="KEGG" id="dpx:DAPPUDRAFT_260126"/>
<sequence length="462" mass="51953">MQDSQHFVELRPLSMLNEQLFLISMPKGSSIPQVLSSISEATQNLCTKKSGLLVGILLRKGTNSKPIVGSAAAVHNPTVSAKATKDVTVTVKESCRITKTLNDVLDRFPSYQEMTPTPKIMTTKLYDYQQWGLCWLLWRETESPKGQWEQEIRKHCGSLSVAVYYGALKQRKEMHLTLHTYDIVLTSYGIIKSELSVEENPFSVTNDKTQSILEWDRLVGEESEGFGMKRLQLLDPKVTQQAILVMILRLRQVCSHPALVLTMFEDADSEFTGFDAESWSDTYFHKQNPVFRREKMSTKLKYILDEVQGILSVKEKIVIVSQWTAMLDLIAIQLDNLSIAYQVINGNISANKRTDIILLLSLLAGGTGLNLIGGNHLFLVDPHWNPQLEAQATNRIFRIGQTKSVSVHRIVIQDSIEEKVLALQLNKIATADTIITGAMNNSNANLSLEDIQDMIENTEESE</sequence>
<dbReference type="Pfam" id="PF00271">
    <property type="entry name" value="Helicase_C"/>
    <property type="match status" value="1"/>
</dbReference>
<dbReference type="AlphaFoldDB" id="E9HIK1"/>
<dbReference type="OrthoDB" id="6379459at2759"/>
<dbReference type="InterPro" id="IPR050628">
    <property type="entry name" value="SNF2_RAD54_helicase_TF"/>
</dbReference>
<dbReference type="InterPro" id="IPR000330">
    <property type="entry name" value="SNF2_N"/>
</dbReference>
<dbReference type="InParanoid" id="E9HIK1"/>
<dbReference type="Pfam" id="PF00176">
    <property type="entry name" value="SNF2-rel_dom"/>
    <property type="match status" value="1"/>
</dbReference>
<dbReference type="EMBL" id="GL732655">
    <property type="protein sequence ID" value="EFX68447.1"/>
    <property type="molecule type" value="Genomic_DNA"/>
</dbReference>
<dbReference type="PhylomeDB" id="E9HIK1"/>
<evidence type="ECO:0000259" key="4">
    <source>
        <dbReference type="PROSITE" id="PS51194"/>
    </source>
</evidence>
<feature type="domain" description="Helicase C-terminal" evidence="4">
    <location>
        <begin position="305"/>
        <end position="452"/>
    </location>
</feature>
<name>E9HIK1_DAPPU</name>
<dbReference type="Proteomes" id="UP000000305">
    <property type="component" value="Unassembled WGS sequence"/>
</dbReference>
<evidence type="ECO:0000256" key="1">
    <source>
        <dbReference type="ARBA" id="ARBA00022741"/>
    </source>
</evidence>
<evidence type="ECO:0000256" key="2">
    <source>
        <dbReference type="ARBA" id="ARBA00022801"/>
    </source>
</evidence>
<evidence type="ECO:0000313" key="6">
    <source>
        <dbReference type="Proteomes" id="UP000000305"/>
    </source>
</evidence>
<dbReference type="InterPro" id="IPR027417">
    <property type="entry name" value="P-loop_NTPase"/>
</dbReference>
<dbReference type="InterPro" id="IPR049730">
    <property type="entry name" value="SNF2/RAD54-like_C"/>
</dbReference>
<keyword evidence="6" id="KW-1185">Reference proteome</keyword>
<accession>E9HIK1</accession>
<dbReference type="GO" id="GO:0016787">
    <property type="term" value="F:hydrolase activity"/>
    <property type="evidence" value="ECO:0007669"/>
    <property type="project" value="UniProtKB-KW"/>
</dbReference>
<gene>
    <name evidence="5" type="ORF">DAPPUDRAFT_260126</name>
</gene>
<dbReference type="HOGENOM" id="CLU_592203_0_0_1"/>
<dbReference type="Gene3D" id="3.40.50.300">
    <property type="entry name" value="P-loop containing nucleotide triphosphate hydrolases"/>
    <property type="match status" value="1"/>
</dbReference>
<dbReference type="GO" id="GO:0005524">
    <property type="term" value="F:ATP binding"/>
    <property type="evidence" value="ECO:0007669"/>
    <property type="project" value="UniProtKB-KW"/>
</dbReference>